<dbReference type="AlphaFoldDB" id="A0A8S9NFL8"/>
<reference evidence="2" key="1">
    <citation type="submission" date="2019-12" db="EMBL/GenBank/DDBJ databases">
        <title>Genome sequencing and annotation of Brassica cretica.</title>
        <authorList>
            <person name="Studholme D.J."/>
            <person name="Sarris P."/>
        </authorList>
    </citation>
    <scope>NUCLEOTIDE SEQUENCE</scope>
    <source>
        <strain evidence="2">PFS-109/04</strain>
        <tissue evidence="2">Leaf</tissue>
    </source>
</reference>
<name>A0A8S9NFL8_BRACR</name>
<accession>A0A8S9NFL8</accession>
<gene>
    <name evidence="2" type="ORF">F2Q69_00042181</name>
</gene>
<protein>
    <submittedName>
        <fullName evidence="2">Uncharacterized protein</fullName>
    </submittedName>
</protein>
<proteinExistence type="predicted"/>
<evidence type="ECO:0000313" key="2">
    <source>
        <dbReference type="EMBL" id="KAF3502435.1"/>
    </source>
</evidence>
<evidence type="ECO:0000313" key="3">
    <source>
        <dbReference type="Proteomes" id="UP000712600"/>
    </source>
</evidence>
<dbReference type="EMBL" id="QGKX02001621">
    <property type="protein sequence ID" value="KAF3502435.1"/>
    <property type="molecule type" value="Genomic_DNA"/>
</dbReference>
<dbReference type="Proteomes" id="UP000712600">
    <property type="component" value="Unassembled WGS sequence"/>
</dbReference>
<feature type="region of interest" description="Disordered" evidence="1">
    <location>
        <begin position="1"/>
        <end position="51"/>
    </location>
</feature>
<organism evidence="2 3">
    <name type="scientific">Brassica cretica</name>
    <name type="common">Mustard</name>
    <dbReference type="NCBI Taxonomy" id="69181"/>
    <lineage>
        <taxon>Eukaryota</taxon>
        <taxon>Viridiplantae</taxon>
        <taxon>Streptophyta</taxon>
        <taxon>Embryophyta</taxon>
        <taxon>Tracheophyta</taxon>
        <taxon>Spermatophyta</taxon>
        <taxon>Magnoliopsida</taxon>
        <taxon>eudicotyledons</taxon>
        <taxon>Gunneridae</taxon>
        <taxon>Pentapetalae</taxon>
        <taxon>rosids</taxon>
        <taxon>malvids</taxon>
        <taxon>Brassicales</taxon>
        <taxon>Brassicaceae</taxon>
        <taxon>Brassiceae</taxon>
        <taxon>Brassica</taxon>
    </lineage>
</organism>
<comment type="caution">
    <text evidence="2">The sequence shown here is derived from an EMBL/GenBank/DDBJ whole genome shotgun (WGS) entry which is preliminary data.</text>
</comment>
<evidence type="ECO:0000256" key="1">
    <source>
        <dbReference type="SAM" id="MobiDB-lite"/>
    </source>
</evidence>
<sequence length="170" mass="18283">MWEPGGSLFDPEIVSGPGGHVGTGRTRRSLGNPEVPSDPERTFGNPEVPSGSGGCFQPGGFFLTRRSFGNSEFPLDLEVVLNPGLYKNLEVYLFQAQRCFQDTETAWGPEAGILRTGVPPSGDPEAGVLPGQDLALVILRSQVEKLWSSDGVLETAEPGALIFLEKEFMC</sequence>